<comment type="similarity">
    <text evidence="2">Belongs to the ESS2 family.</text>
</comment>
<dbReference type="InterPro" id="IPR019148">
    <property type="entry name" value="Nuclear_protein_DGCR14_ESS-2"/>
</dbReference>
<dbReference type="EMBL" id="UIVS01000001">
    <property type="protein sequence ID" value="SVP90073.1"/>
    <property type="molecule type" value="Genomic_DNA"/>
</dbReference>
<keyword evidence="3" id="KW-0539">Nucleus</keyword>
<reference evidence="5" key="1">
    <citation type="submission" date="2018-07" db="EMBL/GenBank/DDBJ databases">
        <authorList>
            <person name="Quirk P.G."/>
            <person name="Krulwich T.A."/>
        </authorList>
    </citation>
    <scope>NUCLEOTIDE SEQUENCE</scope>
    <source>
        <strain evidence="5">Anand</strain>
    </source>
</reference>
<evidence type="ECO:0000256" key="4">
    <source>
        <dbReference type="SAM" id="MobiDB-lite"/>
    </source>
</evidence>
<accession>A0A3B0MYL9</accession>
<sequence length="476" mass="54254">MEPSKDDSELSRPVKKSRRGSSELNAHTKDHSTSSSSAHKSKNITQSISLYDLEGVTKCDKQSIVRLRKSLGIVNGVPTEVKMPLVPYRSTLSRLEKRKKVKELTEDDYVACMENIIERDYFPDLLKYRYLKAISDAENSGNKRLAKKLTRELEMIKSGQLNNNVYLKTLADENIMVNLGKDGLKLDEFNRIFSSEDNRSFDRLMEKDIEAKINKTKWIEDSEYKHNLAISDIQKKTNLGIRAHYTQHNRFEARNSLYFTPELSIPNQKPCEIISQNTNLNIDEKELERMKEMQVKKIEENKQRLADEKLSELIAAEGVSKNKELLKNSKYGNSYVFTPKIIAGESEPIFTWGTISSIESIPPTPLVGSDDKSGSDDLTSSDTVKNIIKSDKSLKDGKEFNMPKPLDREEIANKLYKKLKTPKTPMTPGTPFTPKTPLIVQRLIAKHTKNVDVQLRDAYSIRKYKSSKASSISSHK</sequence>
<evidence type="ECO:0000313" key="5">
    <source>
        <dbReference type="EMBL" id="SVP88930.1"/>
    </source>
</evidence>
<organism evidence="5">
    <name type="scientific">Theileria annulata</name>
    <dbReference type="NCBI Taxonomy" id="5874"/>
    <lineage>
        <taxon>Eukaryota</taxon>
        <taxon>Sar</taxon>
        <taxon>Alveolata</taxon>
        <taxon>Apicomplexa</taxon>
        <taxon>Aconoidasida</taxon>
        <taxon>Piroplasmida</taxon>
        <taxon>Theileriidae</taxon>
        <taxon>Theileria</taxon>
    </lineage>
</organism>
<dbReference type="PANTHER" id="PTHR12940:SF0">
    <property type="entry name" value="SPLICING FACTOR ESS-2 HOMOLOG"/>
    <property type="match status" value="1"/>
</dbReference>
<evidence type="ECO:0000256" key="3">
    <source>
        <dbReference type="ARBA" id="ARBA00023242"/>
    </source>
</evidence>
<feature type="region of interest" description="Disordered" evidence="4">
    <location>
        <begin position="1"/>
        <end position="41"/>
    </location>
</feature>
<protein>
    <submittedName>
        <fullName evidence="5">Nuclear protein Es2, putative</fullName>
    </submittedName>
</protein>
<evidence type="ECO:0000313" key="6">
    <source>
        <dbReference type="EMBL" id="SVP90073.1"/>
    </source>
</evidence>
<evidence type="ECO:0000256" key="2">
    <source>
        <dbReference type="ARBA" id="ARBA00009072"/>
    </source>
</evidence>
<feature type="compositionally biased region" description="Basic and acidic residues" evidence="4">
    <location>
        <begin position="1"/>
        <end position="12"/>
    </location>
</feature>
<dbReference type="EMBL" id="UIVT01000001">
    <property type="protein sequence ID" value="SVP88930.1"/>
    <property type="molecule type" value="Genomic_DNA"/>
</dbReference>
<gene>
    <name evidence="5" type="ORF">TAT_000078200</name>
    <name evidence="6" type="ORF">TAV_000077700</name>
</gene>
<comment type="subcellular location">
    <subcellularLocation>
        <location evidence="1">Nucleus</location>
    </subcellularLocation>
</comment>
<dbReference type="Pfam" id="PF09751">
    <property type="entry name" value="Es2"/>
    <property type="match status" value="2"/>
</dbReference>
<evidence type="ECO:0000256" key="1">
    <source>
        <dbReference type="ARBA" id="ARBA00004123"/>
    </source>
</evidence>
<name>A0A3B0MYL9_THEAN</name>
<proteinExistence type="inferred from homology"/>
<dbReference type="VEuPathDB" id="PiroplasmaDB:TA05680"/>
<dbReference type="GO" id="GO:0071013">
    <property type="term" value="C:catalytic step 2 spliceosome"/>
    <property type="evidence" value="ECO:0007669"/>
    <property type="project" value="TreeGrafter"/>
</dbReference>
<dbReference type="PANTHER" id="PTHR12940">
    <property type="entry name" value="ES-2 PROTEIN - RELATED"/>
    <property type="match status" value="1"/>
</dbReference>
<dbReference type="AlphaFoldDB" id="A0A3B0MYL9"/>